<comment type="subunit">
    <text evidence="4">Part of the 50S ribosomal subunit.</text>
</comment>
<dbReference type="GO" id="GO:0019843">
    <property type="term" value="F:rRNA binding"/>
    <property type="evidence" value="ECO:0007669"/>
    <property type="project" value="UniProtKB-UniRule"/>
</dbReference>
<keyword evidence="2 4" id="KW-0689">Ribosomal protein</keyword>
<dbReference type="PANTHER" id="PTHR12934:SF11">
    <property type="entry name" value="LARGE RIBOSOMAL SUBUNIT PROTEIN UL15M"/>
    <property type="match status" value="1"/>
</dbReference>
<dbReference type="Proteomes" id="UP000230214">
    <property type="component" value="Unassembled WGS sequence"/>
</dbReference>
<name>A0A2H0RBF0_UNCKA</name>
<dbReference type="GO" id="GO:0022625">
    <property type="term" value="C:cytosolic large ribosomal subunit"/>
    <property type="evidence" value="ECO:0007669"/>
    <property type="project" value="TreeGrafter"/>
</dbReference>
<evidence type="ECO:0000256" key="1">
    <source>
        <dbReference type="ARBA" id="ARBA00007320"/>
    </source>
</evidence>
<reference evidence="7 8" key="1">
    <citation type="submission" date="2017-09" db="EMBL/GenBank/DDBJ databases">
        <title>Depth-based differentiation of microbial function through sediment-hosted aquifers and enrichment of novel symbionts in the deep terrestrial subsurface.</title>
        <authorList>
            <person name="Probst A.J."/>
            <person name="Ladd B."/>
            <person name="Jarett J.K."/>
            <person name="Geller-Mcgrath D.E."/>
            <person name="Sieber C.M."/>
            <person name="Emerson J.B."/>
            <person name="Anantharaman K."/>
            <person name="Thomas B.C."/>
            <person name="Malmstrom R."/>
            <person name="Stieglmeier M."/>
            <person name="Klingl A."/>
            <person name="Woyke T."/>
            <person name="Ryan C.M."/>
            <person name="Banfield J.F."/>
        </authorList>
    </citation>
    <scope>NUCLEOTIDE SEQUENCE [LARGE SCALE GENOMIC DNA]</scope>
    <source>
        <strain evidence="7">CG10_big_fil_rev_8_21_14_0_10_32_10</strain>
    </source>
</reference>
<dbReference type="InterPro" id="IPR030878">
    <property type="entry name" value="Ribosomal_uL15"/>
</dbReference>
<keyword evidence="4" id="KW-0694">RNA-binding</keyword>
<dbReference type="PANTHER" id="PTHR12934">
    <property type="entry name" value="50S RIBOSOMAL PROTEIN L15"/>
    <property type="match status" value="1"/>
</dbReference>
<dbReference type="Gene3D" id="3.100.10.10">
    <property type="match status" value="1"/>
</dbReference>
<accession>A0A2H0RBF0</accession>
<dbReference type="EMBL" id="PCXU01000013">
    <property type="protein sequence ID" value="PIR43696.1"/>
    <property type="molecule type" value="Genomic_DNA"/>
</dbReference>
<dbReference type="SUPFAM" id="SSF52080">
    <property type="entry name" value="Ribosomal proteins L15p and L18e"/>
    <property type="match status" value="1"/>
</dbReference>
<evidence type="ECO:0000313" key="7">
    <source>
        <dbReference type="EMBL" id="PIR43696.1"/>
    </source>
</evidence>
<dbReference type="InterPro" id="IPR005749">
    <property type="entry name" value="Ribosomal_uL15_bac-type"/>
</dbReference>
<sequence length="146" mass="15755">MLLNNLLKLKGSKNKKTRIGRGYGSGHGGHSSTRGTKGQNARTGGGVPLYFEGGQLPLVKRLPHLKGFTNANSKKVGIIKTSLLNKLELKKVNPEILIEKGIIRILPKDGLKILKDEDLKLAITLSGFNYSKTALKSIEKAGGKVL</sequence>
<gene>
    <name evidence="4 7" type="primary">rplO</name>
    <name evidence="7" type="ORF">COV24_01410</name>
</gene>
<feature type="region of interest" description="Disordered" evidence="5">
    <location>
        <begin position="16"/>
        <end position="44"/>
    </location>
</feature>
<dbReference type="GO" id="GO:0006412">
    <property type="term" value="P:translation"/>
    <property type="evidence" value="ECO:0007669"/>
    <property type="project" value="UniProtKB-UniRule"/>
</dbReference>
<dbReference type="GO" id="GO:0003735">
    <property type="term" value="F:structural constituent of ribosome"/>
    <property type="evidence" value="ECO:0007669"/>
    <property type="project" value="InterPro"/>
</dbReference>
<comment type="similarity">
    <text evidence="1 4">Belongs to the universal ribosomal protein uL15 family.</text>
</comment>
<evidence type="ECO:0000256" key="5">
    <source>
        <dbReference type="SAM" id="MobiDB-lite"/>
    </source>
</evidence>
<dbReference type="InterPro" id="IPR021131">
    <property type="entry name" value="Ribosomal_uL15/eL18"/>
</dbReference>
<evidence type="ECO:0000256" key="3">
    <source>
        <dbReference type="ARBA" id="ARBA00023274"/>
    </source>
</evidence>
<evidence type="ECO:0000256" key="2">
    <source>
        <dbReference type="ARBA" id="ARBA00022980"/>
    </source>
</evidence>
<dbReference type="HAMAP" id="MF_01341">
    <property type="entry name" value="Ribosomal_uL15"/>
    <property type="match status" value="1"/>
</dbReference>
<dbReference type="NCBIfam" id="TIGR01071">
    <property type="entry name" value="rplO_bact"/>
    <property type="match status" value="1"/>
</dbReference>
<evidence type="ECO:0000313" key="8">
    <source>
        <dbReference type="Proteomes" id="UP000230214"/>
    </source>
</evidence>
<comment type="function">
    <text evidence="4">Binds to the 23S rRNA.</text>
</comment>
<dbReference type="AlphaFoldDB" id="A0A2H0RBF0"/>
<dbReference type="InterPro" id="IPR036227">
    <property type="entry name" value="Ribosomal_uL15/eL18_sf"/>
</dbReference>
<dbReference type="Pfam" id="PF00828">
    <property type="entry name" value="Ribosomal_L27A"/>
    <property type="match status" value="1"/>
</dbReference>
<feature type="domain" description="Large ribosomal subunit protein uL15/eL18" evidence="6">
    <location>
        <begin position="86"/>
        <end position="145"/>
    </location>
</feature>
<evidence type="ECO:0000259" key="6">
    <source>
        <dbReference type="Pfam" id="PF00828"/>
    </source>
</evidence>
<keyword evidence="3 4" id="KW-0687">Ribonucleoprotein</keyword>
<organism evidence="7 8">
    <name type="scientific">candidate division WWE3 bacterium CG10_big_fil_rev_8_21_14_0_10_32_10</name>
    <dbReference type="NCBI Taxonomy" id="1975090"/>
    <lineage>
        <taxon>Bacteria</taxon>
        <taxon>Katanobacteria</taxon>
    </lineage>
</organism>
<evidence type="ECO:0000256" key="4">
    <source>
        <dbReference type="HAMAP-Rule" id="MF_01341"/>
    </source>
</evidence>
<keyword evidence="4" id="KW-0699">rRNA-binding</keyword>
<comment type="caution">
    <text evidence="7">The sequence shown here is derived from an EMBL/GenBank/DDBJ whole genome shotgun (WGS) entry which is preliminary data.</text>
</comment>
<proteinExistence type="inferred from homology"/>
<protein>
    <recommendedName>
        <fullName evidence="4">Large ribosomal subunit protein uL15</fullName>
    </recommendedName>
</protein>